<feature type="compositionally biased region" description="Basic and acidic residues" evidence="1">
    <location>
        <begin position="1165"/>
        <end position="1180"/>
    </location>
</feature>
<dbReference type="Pfam" id="PF05994">
    <property type="entry name" value="FragX_IP"/>
    <property type="match status" value="1"/>
</dbReference>
<accession>A0A0M0K1F5</accession>
<dbReference type="PIRSF" id="PIRSF008153">
    <property type="entry name" value="FMR1_interacting"/>
    <property type="match status" value="1"/>
</dbReference>
<evidence type="ECO:0000313" key="3">
    <source>
        <dbReference type="Proteomes" id="UP000037460"/>
    </source>
</evidence>
<dbReference type="GO" id="GO:0031267">
    <property type="term" value="F:small GTPase binding"/>
    <property type="evidence" value="ECO:0007669"/>
    <property type="project" value="InterPro"/>
</dbReference>
<sequence length="1291" mass="143781">MSASSLDFVEIGQMLSSIDLNPVQAALQGPNLPLLYEFVSDKNAVHYADRVGFEGYALQFSDETKGIVELEAIDKWGAELASMLYTYRSIARALPTVGGDEAQKRAMYASSFEVLDPVMEGIKQLILFKERVVAKWTTNLGLLIRAEARLCASNSDGAAIPCEALYVQLLSTLDTLALIDALKDTKACLNNDFSVYKRAFQHCRADLPDAQQKDAENTLLQQMLPSRMVMLTALRASVQKLGGYDTVVADMATLAIEHLENEWYLLPTEKHRLLRSAAHALWLLDSPDKGGVNAFHHQRIKRDRFVKWLRRYPIVPLYGDMFANLPSVLERCPNFGTISPTELIARTGREAGARASQYSVTAQLPPLRAQAVDLQSEITQLLRRIDALGGAERCEASLKSRHAHTELALELLELTMCGCRLMSGVAALLHEVLAYKCAHVATDAEMHERARGAEWCDYERALRYNLDGAEKSALVELVATLKDLERCLGHVCGSNERLLCRGVHELTQRFIHQTMGAPTRKAVKYEKRALKTVLMQLRNLSADAGIAKEDIDRLLDEEVIKSKWFKHSENLGYPARAVPPSQTQLWLMRATARALYDERSPHIKGGMMHEAPLSKEIIKEMSAFVSASACFPYLLRLSSTLQELGDVSVLWMREFFLELSQRVQFPISMSLPSILCNHVLANGNSHLLPRLLYTFEAYSDGARRALQTHRQQHLLVEIEAETNLVFDQVLYALAEQLLGHFKTRAALALLPREREAAYTLVGSDAEVRAAVGKCWFEPLLRVRHARILGRSVPLHRLLTQRVNSLVRQSLALALERFESKSLDIGVVELHCTLRVARRTHAYLSELMPDLDSYEAMWMEASESIAFLSFSGRVLSHALAESFTDLLPNFAFRLDAASFQRPLPTPFTQQPERFNAPRVLGPHLAFGTRQLNAEYAMHAARASGSFGAAHAGALVAVLGEAGTQRLLGKLAEHVEELLVHEVRNLVAEVQEGLPDGLGKLPSYQYGAHGCYLFFEAKLKDIANYDELHSSVFHSFRRLGNAFFLLQLLESAVLSTASAALQQMPPAGQPHPMVVAATAVAAARDQLPEDSDMVLMSEQVPSLSAPLSSTSSIFDRALIRATKALVPYKDLWLAGETPGLDLGRTDTTRAFHRVWSVLCFLYASQSYDEKPLPGSSDRESAPSRENAPSRAPSRAPWRISSDNETLFGDGILFAGTWLLHALSQCNRYELLDFSSHVLAVYDADQSRSSDPTLATTLSNFVQRVLVMRRAHERFTAMLEAQGAPTVYNVWRRL</sequence>
<evidence type="ECO:0000256" key="1">
    <source>
        <dbReference type="SAM" id="MobiDB-lite"/>
    </source>
</evidence>
<name>A0A0M0K1F5_9EUKA</name>
<dbReference type="EMBL" id="JWZX01001720">
    <property type="protein sequence ID" value="KOO32635.1"/>
    <property type="molecule type" value="Genomic_DNA"/>
</dbReference>
<comment type="caution">
    <text evidence="2">The sequence shown here is derived from an EMBL/GenBank/DDBJ whole genome shotgun (WGS) entry which is preliminary data.</text>
</comment>
<dbReference type="InterPro" id="IPR008081">
    <property type="entry name" value="Cytoplasmic_FMR1-int"/>
</dbReference>
<dbReference type="Proteomes" id="UP000037460">
    <property type="component" value="Unassembled WGS sequence"/>
</dbReference>
<dbReference type="PANTHER" id="PTHR12195">
    <property type="entry name" value="CYTOPLASMIC FMR1-INTERACTING PROTEIN-RELATED"/>
    <property type="match status" value="1"/>
</dbReference>
<evidence type="ECO:0000313" key="2">
    <source>
        <dbReference type="EMBL" id="KOO32635.1"/>
    </source>
</evidence>
<reference evidence="3" key="1">
    <citation type="journal article" date="2015" name="PLoS Genet.">
        <title>Genome Sequence and Transcriptome Analyses of Chrysochromulina tobin: Metabolic Tools for Enhanced Algal Fitness in the Prominent Order Prymnesiales (Haptophyceae).</title>
        <authorList>
            <person name="Hovde B.T."/>
            <person name="Deodato C.R."/>
            <person name="Hunsperger H.M."/>
            <person name="Ryken S.A."/>
            <person name="Yost W."/>
            <person name="Jha R.K."/>
            <person name="Patterson J."/>
            <person name="Monnat R.J. Jr."/>
            <person name="Barlow S.B."/>
            <person name="Starkenburg S.R."/>
            <person name="Cattolico R.A."/>
        </authorList>
    </citation>
    <scope>NUCLEOTIDE SEQUENCE</scope>
    <source>
        <strain evidence="3">CCMP291</strain>
    </source>
</reference>
<proteinExistence type="predicted"/>
<dbReference type="OrthoDB" id="10265867at2759"/>
<gene>
    <name evidence="2" type="ORF">Ctob_011001</name>
</gene>
<dbReference type="GO" id="GO:0030833">
    <property type="term" value="P:regulation of actin filament polymerization"/>
    <property type="evidence" value="ECO:0007669"/>
    <property type="project" value="InterPro"/>
</dbReference>
<protein>
    <submittedName>
        <fullName evidence="2">Cytoplasmic fmr1-interacting protein 1</fullName>
    </submittedName>
</protein>
<dbReference type="PRINTS" id="PR01698">
    <property type="entry name" value="CYTOFMRPINTP"/>
</dbReference>
<feature type="region of interest" description="Disordered" evidence="1">
    <location>
        <begin position="1165"/>
        <end position="1195"/>
    </location>
</feature>
<keyword evidence="3" id="KW-1185">Reference proteome</keyword>
<organism evidence="2 3">
    <name type="scientific">Chrysochromulina tobinii</name>
    <dbReference type="NCBI Taxonomy" id="1460289"/>
    <lineage>
        <taxon>Eukaryota</taxon>
        <taxon>Haptista</taxon>
        <taxon>Haptophyta</taxon>
        <taxon>Prymnesiophyceae</taxon>
        <taxon>Prymnesiales</taxon>
        <taxon>Chrysochromulinaceae</taxon>
        <taxon>Chrysochromulina</taxon>
    </lineage>
</organism>